<proteinExistence type="predicted"/>
<dbReference type="InterPro" id="IPR036163">
    <property type="entry name" value="HMA_dom_sf"/>
</dbReference>
<dbReference type="SUPFAM" id="SSF55008">
    <property type="entry name" value="HMA, heavy metal-associated domain"/>
    <property type="match status" value="1"/>
</dbReference>
<protein>
    <submittedName>
        <fullName evidence="2">Heavy metal-binding protein</fullName>
    </submittedName>
</protein>
<feature type="domain" description="HMA" evidence="1">
    <location>
        <begin position="2"/>
        <end position="68"/>
    </location>
</feature>
<dbReference type="Pfam" id="PF00403">
    <property type="entry name" value="HMA"/>
    <property type="match status" value="1"/>
</dbReference>
<dbReference type="PROSITE" id="PS50846">
    <property type="entry name" value="HMA_2"/>
    <property type="match status" value="1"/>
</dbReference>
<organism evidence="2 3">
    <name type="scientific">Pollutimonas subterranea</name>
    <dbReference type="NCBI Taxonomy" id="2045210"/>
    <lineage>
        <taxon>Bacteria</taxon>
        <taxon>Pseudomonadati</taxon>
        <taxon>Pseudomonadota</taxon>
        <taxon>Betaproteobacteria</taxon>
        <taxon>Burkholderiales</taxon>
        <taxon>Alcaligenaceae</taxon>
        <taxon>Pollutimonas</taxon>
    </lineage>
</organism>
<keyword evidence="3" id="KW-1185">Reference proteome</keyword>
<reference evidence="2 3" key="1">
    <citation type="submission" date="2017-10" db="EMBL/GenBank/DDBJ databases">
        <title>Two draft genome sequences of Pusillimonas sp. strains isolated from a nitrate- and radionuclide-contaminated groundwater in Russia.</title>
        <authorList>
            <person name="Grouzdev D.S."/>
            <person name="Tourova T.P."/>
            <person name="Goeva M.A."/>
            <person name="Babich T.L."/>
            <person name="Sokolova D.S."/>
            <person name="Abdullin R."/>
            <person name="Poltaraus A.B."/>
            <person name="Toshchakov S.V."/>
            <person name="Nazina T.N."/>
        </authorList>
    </citation>
    <scope>NUCLEOTIDE SEQUENCE [LARGE SCALE GENOMIC DNA]</scope>
    <source>
        <strain evidence="2 3">JR1/69-3-13</strain>
    </source>
</reference>
<dbReference type="Gene3D" id="3.30.70.100">
    <property type="match status" value="1"/>
</dbReference>
<dbReference type="GO" id="GO:0046872">
    <property type="term" value="F:metal ion binding"/>
    <property type="evidence" value="ECO:0007669"/>
    <property type="project" value="InterPro"/>
</dbReference>
<evidence type="ECO:0000313" key="2">
    <source>
        <dbReference type="EMBL" id="PLC49378.1"/>
    </source>
</evidence>
<dbReference type="EMBL" id="PDNW01000011">
    <property type="protein sequence ID" value="PLC49378.1"/>
    <property type="molecule type" value="Genomic_DNA"/>
</dbReference>
<dbReference type="Proteomes" id="UP000234190">
    <property type="component" value="Unassembled WGS sequence"/>
</dbReference>
<dbReference type="InterPro" id="IPR001802">
    <property type="entry name" value="MerP/CopZ"/>
</dbReference>
<name>A0A2N4U2Y6_9BURK</name>
<comment type="caution">
    <text evidence="2">The sequence shown here is derived from an EMBL/GenBank/DDBJ whole genome shotgun (WGS) entry which is preliminary data.</text>
</comment>
<dbReference type="CDD" id="cd00371">
    <property type="entry name" value="HMA"/>
    <property type="match status" value="1"/>
</dbReference>
<gene>
    <name evidence="2" type="ORF">CR159_13855</name>
</gene>
<evidence type="ECO:0000313" key="3">
    <source>
        <dbReference type="Proteomes" id="UP000234190"/>
    </source>
</evidence>
<dbReference type="RefSeq" id="WP_102074544.1">
    <property type="nucleotide sequence ID" value="NZ_PDNW01000011.1"/>
</dbReference>
<dbReference type="OrthoDB" id="8687281at2"/>
<dbReference type="PRINTS" id="PR00946">
    <property type="entry name" value="HGSCAVENGER"/>
</dbReference>
<dbReference type="InterPro" id="IPR006121">
    <property type="entry name" value="HMA_dom"/>
</dbReference>
<dbReference type="AlphaFoldDB" id="A0A2N4U2Y6"/>
<sequence length="73" mass="8167">MKKVVFNMEPFTCPSCVKKIENTVRKVDGVSDVQVLFNSGRVRAEFDESKTNADTLESTIVRLGYPVLSKKVS</sequence>
<accession>A0A2N4U2Y6</accession>
<evidence type="ECO:0000259" key="1">
    <source>
        <dbReference type="PROSITE" id="PS50846"/>
    </source>
</evidence>